<evidence type="ECO:0000313" key="11">
    <source>
        <dbReference type="EMBL" id="KAF3156015.1"/>
    </source>
</evidence>
<evidence type="ECO:0000256" key="8">
    <source>
        <dbReference type="SAM" id="MobiDB-lite"/>
    </source>
</evidence>
<dbReference type="OrthoDB" id="6133115at2759"/>
<comment type="subcellular location">
    <subcellularLocation>
        <location evidence="1">Membrane</location>
        <topology evidence="1">Multi-pass membrane protein</topology>
    </subcellularLocation>
</comment>
<feature type="transmembrane region" description="Helical" evidence="9">
    <location>
        <begin position="273"/>
        <end position="291"/>
    </location>
</feature>
<evidence type="ECO:0000313" key="15">
    <source>
        <dbReference type="Proteomes" id="UP000472727"/>
    </source>
</evidence>
<dbReference type="PANTHER" id="PTHR48022">
    <property type="entry name" value="PLASTIDIC GLUCOSE TRANSPORTER 4"/>
    <property type="match status" value="1"/>
</dbReference>
<dbReference type="GO" id="GO:0016020">
    <property type="term" value="C:membrane"/>
    <property type="evidence" value="ECO:0007669"/>
    <property type="project" value="UniProtKB-SubCell"/>
</dbReference>
<feature type="transmembrane region" description="Helical" evidence="9">
    <location>
        <begin position="400"/>
        <end position="418"/>
    </location>
</feature>
<keyword evidence="5 9" id="KW-1133">Transmembrane helix</keyword>
<evidence type="ECO:0000259" key="10">
    <source>
        <dbReference type="PROSITE" id="PS50850"/>
    </source>
</evidence>
<evidence type="ECO:0000256" key="7">
    <source>
        <dbReference type="RuleBase" id="RU003346"/>
    </source>
</evidence>
<dbReference type="Proteomes" id="UP000614610">
    <property type="component" value="Unassembled WGS sequence"/>
</dbReference>
<comment type="similarity">
    <text evidence="2 7">Belongs to the major facilitator superfamily. Sugar transporter (TC 2.A.1.1) family.</text>
</comment>
<dbReference type="Proteomes" id="UP000472727">
    <property type="component" value="Unassembled WGS sequence"/>
</dbReference>
<feature type="transmembrane region" description="Helical" evidence="9">
    <location>
        <begin position="181"/>
        <end position="199"/>
    </location>
</feature>
<dbReference type="EMBL" id="WIWS01000183">
    <property type="protein sequence ID" value="KAF3199684.1"/>
    <property type="molecule type" value="Genomic_DNA"/>
</dbReference>
<keyword evidence="4 9" id="KW-0812">Transmembrane</keyword>
<dbReference type="NCBIfam" id="TIGR00879">
    <property type="entry name" value="SP"/>
    <property type="match status" value="1"/>
</dbReference>
<dbReference type="EMBL" id="WIPF01000075">
    <property type="protein sequence ID" value="KAF3213902.1"/>
    <property type="molecule type" value="Genomic_DNA"/>
</dbReference>
<dbReference type="Proteomes" id="UP000479691">
    <property type="component" value="Unassembled WGS sequence"/>
</dbReference>
<evidence type="ECO:0000256" key="2">
    <source>
        <dbReference type="ARBA" id="ARBA00010992"/>
    </source>
</evidence>
<protein>
    <recommendedName>
        <fullName evidence="10">Major facilitator superfamily (MFS) profile domain-containing protein</fullName>
    </recommendedName>
</protein>
<evidence type="ECO:0000313" key="16">
    <source>
        <dbReference type="Proteomes" id="UP000479691"/>
    </source>
</evidence>
<dbReference type="Gene3D" id="1.20.1250.20">
    <property type="entry name" value="MFS general substrate transporter like domains"/>
    <property type="match status" value="1"/>
</dbReference>
<evidence type="ECO:0000313" key="14">
    <source>
        <dbReference type="EMBL" id="KAF3213902.1"/>
    </source>
</evidence>
<dbReference type="GO" id="GO:0005351">
    <property type="term" value="F:carbohydrate:proton symporter activity"/>
    <property type="evidence" value="ECO:0007669"/>
    <property type="project" value="TreeGrafter"/>
</dbReference>
<evidence type="ECO:0000256" key="9">
    <source>
        <dbReference type="SAM" id="Phobius"/>
    </source>
</evidence>
<feature type="transmembrane region" description="Helical" evidence="9">
    <location>
        <begin position="430"/>
        <end position="452"/>
    </location>
</feature>
<keyword evidence="6 9" id="KW-0472">Membrane</keyword>
<accession>A0A6G1LUS5</accession>
<organism evidence="12 15">
    <name type="scientific">Orbilia oligospora</name>
    <name type="common">Nematode-trapping fungus</name>
    <name type="synonym">Arthrobotrys oligospora</name>
    <dbReference type="NCBI Taxonomy" id="2813651"/>
    <lineage>
        <taxon>Eukaryota</taxon>
        <taxon>Fungi</taxon>
        <taxon>Dikarya</taxon>
        <taxon>Ascomycota</taxon>
        <taxon>Pezizomycotina</taxon>
        <taxon>Orbiliomycetes</taxon>
        <taxon>Orbiliales</taxon>
        <taxon>Orbiliaceae</taxon>
        <taxon>Orbilia</taxon>
    </lineage>
</organism>
<evidence type="ECO:0000256" key="5">
    <source>
        <dbReference type="ARBA" id="ARBA00022989"/>
    </source>
</evidence>
<comment type="caution">
    <text evidence="12">The sequence shown here is derived from an EMBL/GenBank/DDBJ whole genome shotgun (WGS) entry which is preliminary data.</text>
</comment>
<feature type="domain" description="Major facilitator superfamily (MFS) profile" evidence="10">
    <location>
        <begin position="112"/>
        <end position="553"/>
    </location>
</feature>
<dbReference type="AlphaFoldDB" id="A0A6G1LUS5"/>
<evidence type="ECO:0000256" key="6">
    <source>
        <dbReference type="ARBA" id="ARBA00023136"/>
    </source>
</evidence>
<evidence type="ECO:0000256" key="4">
    <source>
        <dbReference type="ARBA" id="ARBA00022692"/>
    </source>
</evidence>
<dbReference type="FunFam" id="1.20.1250.20:FF:000217">
    <property type="entry name" value="MFS lactose permease, putative"/>
    <property type="match status" value="1"/>
</dbReference>
<dbReference type="PANTHER" id="PTHR48022:SF79">
    <property type="entry name" value="LACTOSE PERMEASE, PUTATIVE (AFU_ORTHOLOGUE AFUA_6G01860)-RELATED"/>
    <property type="match status" value="1"/>
</dbReference>
<feature type="transmembrane region" description="Helical" evidence="9">
    <location>
        <begin position="109"/>
        <end position="129"/>
    </location>
</feature>
<sequence length="593" mass="66748">MSNSSSKPANEFDFGFEDSRRRSTMGRQDESQVYYQERESWGNNSNQDQNSDRWRRTYVVSNETTTVNEQFEYAPSQHEGQVTTVANIGLADALLATKPSPWTSSMLKLYTFLLVAFLNSCINGYDGSLMSGINVMPYYQKYFGMEKEGVQTGLVFSIYTIGNIVGSFFAGPFTDWWGRRWGMFIGASIIILGTCVQAPATTKAMFIGGRFVLGFGVAITSTAGPSYVAEMAHPAWRGTLTGLYNTFWFVGGIPATWTLYGTNKIQSDLSWRLPIWLQAVASGLVVLGALFCPETPRWLISNDRHEEAIQVLTKYHGNGDRNSPIVLLEYREMMEEIFTEGSDKRWWDYSELVNTRPALWRMSCVIGMAMFSQLSGNGPVSYFMPILLDNLGIKDVKTQLMYNAVLNVLSFFVATIGARFTDGLGRRPVLLIGTSLFVFIWTMITVLTGLYGTSGEQNEAGGRAAIAFIYLFGITYSFAYTPLQALYPVECLSYETRAKGMGIYNLAVNIAGVINTFVIPVAFKEIGYKLYFLYIGWDFFEVICIYFIFVETKDRTLEEISEIFDAPYPKQKSLQKHIIVITDRGILDKGYDQ</sequence>
<feature type="transmembrane region" description="Helical" evidence="9">
    <location>
        <begin position="530"/>
        <end position="549"/>
    </location>
</feature>
<dbReference type="Pfam" id="PF00083">
    <property type="entry name" value="Sugar_tr"/>
    <property type="match status" value="1"/>
</dbReference>
<dbReference type="Proteomes" id="UP000483672">
    <property type="component" value="Unassembled WGS sequence"/>
</dbReference>
<dbReference type="InterPro" id="IPR005828">
    <property type="entry name" value="MFS_sugar_transport-like"/>
</dbReference>
<evidence type="ECO:0000313" key="17">
    <source>
        <dbReference type="Proteomes" id="UP000483672"/>
    </source>
</evidence>
<feature type="region of interest" description="Disordered" evidence="8">
    <location>
        <begin position="1"/>
        <end position="53"/>
    </location>
</feature>
<feature type="transmembrane region" description="Helical" evidence="9">
    <location>
        <begin position="503"/>
        <end position="523"/>
    </location>
</feature>
<name>A0A6G1LUS5_ORBOL</name>
<evidence type="ECO:0000313" key="13">
    <source>
        <dbReference type="EMBL" id="KAF3206975.1"/>
    </source>
</evidence>
<gene>
    <name evidence="12" type="ORF">TWF106_003733</name>
    <name evidence="14" type="ORF">TWF191_009903</name>
    <name evidence="13" type="ORF">TWF679_008534</name>
    <name evidence="11" type="ORF">TWF788_005885</name>
</gene>
<dbReference type="InterPro" id="IPR003663">
    <property type="entry name" value="Sugar/inositol_transpt"/>
</dbReference>
<dbReference type="InterPro" id="IPR020846">
    <property type="entry name" value="MFS_dom"/>
</dbReference>
<feature type="transmembrane region" description="Helical" evidence="9">
    <location>
        <begin position="464"/>
        <end position="483"/>
    </location>
</feature>
<dbReference type="EMBL" id="WIWT01000055">
    <property type="protein sequence ID" value="KAF3206975.1"/>
    <property type="molecule type" value="Genomic_DNA"/>
</dbReference>
<feature type="transmembrane region" description="Helical" evidence="9">
    <location>
        <begin position="150"/>
        <end position="169"/>
    </location>
</feature>
<dbReference type="PROSITE" id="PS50850">
    <property type="entry name" value="MFS"/>
    <property type="match status" value="1"/>
</dbReference>
<evidence type="ECO:0000313" key="12">
    <source>
        <dbReference type="EMBL" id="KAF3199684.1"/>
    </source>
</evidence>
<dbReference type="InterPro" id="IPR036259">
    <property type="entry name" value="MFS_trans_sf"/>
</dbReference>
<reference evidence="15 16" key="1">
    <citation type="submission" date="2019-06" db="EMBL/GenBank/DDBJ databases">
        <authorList>
            <person name="Palmer J.M."/>
        </authorList>
    </citation>
    <scope>NUCLEOTIDE SEQUENCE [LARGE SCALE GENOMIC DNA]</scope>
    <source>
        <strain evidence="12 15">TWF106</strain>
        <strain evidence="14 17">TWF191</strain>
        <strain evidence="13">TWF679</strain>
        <strain evidence="11 16">TWF788</strain>
    </source>
</reference>
<feature type="transmembrane region" description="Helical" evidence="9">
    <location>
        <begin position="211"/>
        <end position="229"/>
    </location>
</feature>
<dbReference type="EMBL" id="JAABOE010000285">
    <property type="protein sequence ID" value="KAF3156015.1"/>
    <property type="molecule type" value="Genomic_DNA"/>
</dbReference>
<evidence type="ECO:0000256" key="1">
    <source>
        <dbReference type="ARBA" id="ARBA00004141"/>
    </source>
</evidence>
<proteinExistence type="inferred from homology"/>
<feature type="transmembrane region" description="Helical" evidence="9">
    <location>
        <begin position="241"/>
        <end position="261"/>
    </location>
</feature>
<evidence type="ECO:0000256" key="3">
    <source>
        <dbReference type="ARBA" id="ARBA00022448"/>
    </source>
</evidence>
<dbReference type="SUPFAM" id="SSF103473">
    <property type="entry name" value="MFS general substrate transporter"/>
    <property type="match status" value="1"/>
</dbReference>
<dbReference type="InterPro" id="IPR050360">
    <property type="entry name" value="MFS_Sugar_Transporters"/>
</dbReference>
<keyword evidence="3 7" id="KW-0813">Transport</keyword>